<evidence type="ECO:0000313" key="1">
    <source>
        <dbReference type="EMBL" id="SDY14405.1"/>
    </source>
</evidence>
<sequence length="278" mass="30946">MIEIELDIFSGRPNPRWTLSPAEQREFLERVINGGVPMAPVSVSDGKLGYRGFVVHTTGTVAHTLKEKKLPTYFRVREGMTTKVDISSEQWLLASVEQLGLQEVVVEAAAEEIVAQPLVEEATALATCSYHVTSSTNFDFWNKESRHRLNNNCYNYCSNWRTNTFAQPGRGTGKIFTSLTVAAIKDAALRDGYKTTCSGGNLRVAFAIWPGVDYHWWRKTKSTSSGTARYCHKPGSTNARNKDNSGNYITSPYSCDRGKYTTWGGYLYGPGSSRQTVN</sequence>
<dbReference type="STRING" id="1503961.SAMN05421736_101487"/>
<dbReference type="EMBL" id="FNPI01000001">
    <property type="protein sequence ID" value="SDY14405.1"/>
    <property type="molecule type" value="Genomic_DNA"/>
</dbReference>
<name>A0A1H3HGQ4_9BACI</name>
<accession>A0A1H3HGQ4</accession>
<gene>
    <name evidence="1" type="ORF">SAMN05421736_101487</name>
</gene>
<reference evidence="2" key="1">
    <citation type="submission" date="2016-10" db="EMBL/GenBank/DDBJ databases">
        <authorList>
            <person name="Varghese N."/>
            <person name="Submissions S."/>
        </authorList>
    </citation>
    <scope>NUCLEOTIDE SEQUENCE [LARGE SCALE GENOMIC DNA]</scope>
    <source>
        <strain evidence="2">SP</strain>
    </source>
</reference>
<protein>
    <submittedName>
        <fullName evidence="1">Uncharacterized protein</fullName>
    </submittedName>
</protein>
<dbReference type="AlphaFoldDB" id="A0A1H3HGQ4"/>
<proteinExistence type="predicted"/>
<dbReference type="Proteomes" id="UP000198935">
    <property type="component" value="Unassembled WGS sequence"/>
</dbReference>
<dbReference type="OrthoDB" id="2633851at2"/>
<keyword evidence="2" id="KW-1185">Reference proteome</keyword>
<organism evidence="1 2">
    <name type="scientific">Evansella caseinilytica</name>
    <dbReference type="NCBI Taxonomy" id="1503961"/>
    <lineage>
        <taxon>Bacteria</taxon>
        <taxon>Bacillati</taxon>
        <taxon>Bacillota</taxon>
        <taxon>Bacilli</taxon>
        <taxon>Bacillales</taxon>
        <taxon>Bacillaceae</taxon>
        <taxon>Evansella</taxon>
    </lineage>
</organism>
<evidence type="ECO:0000313" key="2">
    <source>
        <dbReference type="Proteomes" id="UP000198935"/>
    </source>
</evidence>